<proteinExistence type="predicted"/>
<dbReference type="EMBL" id="FUXM01000044">
    <property type="protein sequence ID" value="SKA23612.1"/>
    <property type="molecule type" value="Genomic_DNA"/>
</dbReference>
<dbReference type="AlphaFoldDB" id="A0A1T4S619"/>
<accession>A0A1T4S619</accession>
<dbReference type="Gene3D" id="1.10.287.1080">
    <property type="entry name" value="MazG-like"/>
    <property type="match status" value="1"/>
</dbReference>
<dbReference type="OrthoDB" id="2988649at2"/>
<dbReference type="Proteomes" id="UP000189933">
    <property type="component" value="Unassembled WGS sequence"/>
</dbReference>
<protein>
    <recommendedName>
        <fullName evidence="3">DUF1573 domain-containing protein</fullName>
    </recommendedName>
</protein>
<organism evidence="1 2">
    <name type="scientific">Carboxydocella sporoproducens DSM 16521</name>
    <dbReference type="NCBI Taxonomy" id="1121270"/>
    <lineage>
        <taxon>Bacteria</taxon>
        <taxon>Bacillati</taxon>
        <taxon>Bacillota</taxon>
        <taxon>Clostridia</taxon>
        <taxon>Eubacteriales</taxon>
        <taxon>Clostridiales Family XVI. Incertae Sedis</taxon>
        <taxon>Carboxydocella</taxon>
    </lineage>
</organism>
<sequence length="131" mass="15096">MKDLLCDEFQETVGELLIRHQSILDVITKYQESCARTNRAVVKAVTNCGCLKVEAEKHPLPPDASLEDLRKLRDSHLRGKICDQCREIVEDEIGRSLFYLAALCNILDINLYDCFIKEHKKLNTLSIFNMR</sequence>
<name>A0A1T4S619_9FIRM</name>
<evidence type="ECO:0000313" key="2">
    <source>
        <dbReference type="Proteomes" id="UP000189933"/>
    </source>
</evidence>
<evidence type="ECO:0008006" key="3">
    <source>
        <dbReference type="Google" id="ProtNLM"/>
    </source>
</evidence>
<dbReference type="RefSeq" id="WP_078666445.1">
    <property type="nucleotide sequence ID" value="NZ_FUXM01000044.1"/>
</dbReference>
<gene>
    <name evidence="1" type="ORF">SAMN02745885_02460</name>
</gene>
<reference evidence="2" key="1">
    <citation type="submission" date="2017-02" db="EMBL/GenBank/DDBJ databases">
        <authorList>
            <person name="Varghese N."/>
            <person name="Submissions S."/>
        </authorList>
    </citation>
    <scope>NUCLEOTIDE SEQUENCE [LARGE SCALE GENOMIC DNA]</scope>
    <source>
        <strain evidence="2">DSM 16521</strain>
    </source>
</reference>
<keyword evidence="2" id="KW-1185">Reference proteome</keyword>
<evidence type="ECO:0000313" key="1">
    <source>
        <dbReference type="EMBL" id="SKA23612.1"/>
    </source>
</evidence>